<evidence type="ECO:0000259" key="1">
    <source>
        <dbReference type="PROSITE" id="PS51782"/>
    </source>
</evidence>
<reference evidence="2" key="1">
    <citation type="submission" date="2019-03" db="EMBL/GenBank/DDBJ databases">
        <title>Single cell metagenomics reveals metabolic interactions within the superorganism composed of flagellate Streblomastix strix and complex community of Bacteroidetes bacteria on its surface.</title>
        <authorList>
            <person name="Treitli S.C."/>
            <person name="Kolisko M."/>
            <person name="Husnik F."/>
            <person name="Keeling P."/>
            <person name="Hampl V."/>
        </authorList>
    </citation>
    <scope>NUCLEOTIDE SEQUENCE</scope>
    <source>
        <strain evidence="2">STM</strain>
    </source>
</reference>
<dbReference type="SMART" id="SM00257">
    <property type="entry name" value="LysM"/>
    <property type="match status" value="1"/>
</dbReference>
<dbReference type="PROSITE" id="PS00922">
    <property type="entry name" value="TRANSGLYCOSYLASE"/>
    <property type="match status" value="1"/>
</dbReference>
<dbReference type="EMBL" id="SNRY01000411">
    <property type="protein sequence ID" value="KAA6341113.1"/>
    <property type="molecule type" value="Genomic_DNA"/>
</dbReference>
<gene>
    <name evidence="2" type="ORF">EZS27_011053</name>
</gene>
<dbReference type="CDD" id="cd16894">
    <property type="entry name" value="MltD-like"/>
    <property type="match status" value="1"/>
</dbReference>
<dbReference type="CDD" id="cd00118">
    <property type="entry name" value="LysM"/>
    <property type="match status" value="1"/>
</dbReference>
<dbReference type="Pfam" id="PF01464">
    <property type="entry name" value="SLT"/>
    <property type="match status" value="1"/>
</dbReference>
<dbReference type="InterPro" id="IPR000189">
    <property type="entry name" value="Transglyc_AS"/>
</dbReference>
<dbReference type="InterPro" id="IPR018392">
    <property type="entry name" value="LysM"/>
</dbReference>
<comment type="caution">
    <text evidence="2">The sequence shown here is derived from an EMBL/GenBank/DDBJ whole genome shotgun (WGS) entry which is preliminary data.</text>
</comment>
<dbReference type="AlphaFoldDB" id="A0A5J4S6X2"/>
<dbReference type="Gene3D" id="1.10.530.10">
    <property type="match status" value="1"/>
</dbReference>
<feature type="domain" description="LysM" evidence="1">
    <location>
        <begin position="383"/>
        <end position="426"/>
    </location>
</feature>
<accession>A0A5J4S6X2</accession>
<name>A0A5J4S6X2_9ZZZZ</name>
<dbReference type="GO" id="GO:0016020">
    <property type="term" value="C:membrane"/>
    <property type="evidence" value="ECO:0007669"/>
    <property type="project" value="InterPro"/>
</dbReference>
<dbReference type="GO" id="GO:0008933">
    <property type="term" value="F:peptidoglycan lytic transglycosylase activity"/>
    <property type="evidence" value="ECO:0007669"/>
    <property type="project" value="InterPro"/>
</dbReference>
<dbReference type="PROSITE" id="PS51782">
    <property type="entry name" value="LYSM"/>
    <property type="match status" value="1"/>
</dbReference>
<dbReference type="InterPro" id="IPR023346">
    <property type="entry name" value="Lysozyme-like_dom_sf"/>
</dbReference>
<dbReference type="GO" id="GO:0000270">
    <property type="term" value="P:peptidoglycan metabolic process"/>
    <property type="evidence" value="ECO:0007669"/>
    <property type="project" value="InterPro"/>
</dbReference>
<keyword evidence="2" id="KW-0456">Lyase</keyword>
<evidence type="ECO:0000313" key="2">
    <source>
        <dbReference type="EMBL" id="KAA6341113.1"/>
    </source>
</evidence>
<proteinExistence type="predicted"/>
<protein>
    <submittedName>
        <fullName evidence="2">Membrane-bound lytic murein transglycosylase D</fullName>
        <ecNumber evidence="2">4.2.2.-</ecNumber>
    </submittedName>
</protein>
<dbReference type="SUPFAM" id="SSF54106">
    <property type="entry name" value="LysM domain"/>
    <property type="match status" value="1"/>
</dbReference>
<dbReference type="Gene3D" id="3.10.350.10">
    <property type="entry name" value="LysM domain"/>
    <property type="match status" value="1"/>
</dbReference>
<dbReference type="InterPro" id="IPR008258">
    <property type="entry name" value="Transglycosylase_SLT_dom_1"/>
</dbReference>
<dbReference type="InterPro" id="IPR036779">
    <property type="entry name" value="LysM_dom_sf"/>
</dbReference>
<dbReference type="Pfam" id="PF01476">
    <property type="entry name" value="LysM"/>
    <property type="match status" value="1"/>
</dbReference>
<dbReference type="PANTHER" id="PTHR37423">
    <property type="entry name" value="SOLUBLE LYTIC MUREIN TRANSGLYCOSYLASE-RELATED"/>
    <property type="match status" value="1"/>
</dbReference>
<dbReference type="EC" id="4.2.2.-" evidence="2"/>
<sequence length="428" mass="48879">MKNLKCCFTLFLFLSINLYAKAQDAERVIRESEREDFDSTELPTGMNYSIDSLLSDWKTRTYITFTSDCKNVSNINPVYPDSVYIIRMSSLPTVMELAYNDIVRSYIDLYTGRMRKQVSIILSSSNFYTPIIEEALDAYDLPIELKYLPIIESAMNPSAVSRMGASGLWQFMIKTGKIYGLESNSLVDERRDPIKSSWAAARHLKDLYGIYKDWNLVIAAYNCGPGNVNKAIRRSGGKTDYWSIYPYLPRETRGYVPAFIAVNYVMNYYCEHNICPMETTLPSNTDTVQIDKRLHFAQITDICGISMEEIENLNPQYKKNIIPGGKPYTLRLPHESLSAFIDKQDVIYEHRVKELFGNRLIVEAGKKQNTKSGGSYTSTNGITYHKIRNGESLSMIAKKYQVNVSDLKKWNNLNGNKIIAGKQLKVLN</sequence>
<dbReference type="PANTHER" id="PTHR37423:SF2">
    <property type="entry name" value="MEMBRANE-BOUND LYTIC MUREIN TRANSGLYCOSYLASE C"/>
    <property type="match status" value="1"/>
</dbReference>
<organism evidence="2">
    <name type="scientific">termite gut metagenome</name>
    <dbReference type="NCBI Taxonomy" id="433724"/>
    <lineage>
        <taxon>unclassified sequences</taxon>
        <taxon>metagenomes</taxon>
        <taxon>organismal metagenomes</taxon>
    </lineage>
</organism>
<dbReference type="SUPFAM" id="SSF53955">
    <property type="entry name" value="Lysozyme-like"/>
    <property type="match status" value="1"/>
</dbReference>